<sequence length="452" mass="50703">MKVEVRDAEKSQKELSVELSVEKYEQVFDSEYSKVALKAKIAGFRQGKAPKEKILKEHGHAIRVQALEKLINDSVFEAIQQQDIKALGAPEIKDVKFEDGEPISYKAYVDVFPAVEVSKLEGFELVKEKVIVTDADVDQVIENIRKNQVSYEPVTDRAVQDGDMTVIDFEGRKDGEVIPSATAQNYSLEIGSGAFIPGFEAQLIGMKSGEQKDIEVTFPEQYHEPSLAGQPITFGITMKEIKAKVLPELDDEFAKDVDEKFESYADLKSTIKNELEESSERQADDKLLNDIIENIIAENPFSVPTAMVKEQAFRLAEQTMQQYVMYGMDPARFGITKEKIAGQHMETAEKQVKGALIINHITEKFELTVSDEDIEKTIEKYAVMSKMTPADYRAEVEKHNGMNALRNSINTDKVTAFLAGKNSVTLKETTKEELEARLKAEQENAEEPVSGE</sequence>
<dbReference type="Pfam" id="PF00254">
    <property type="entry name" value="FKBP_C"/>
    <property type="match status" value="1"/>
</dbReference>
<name>A0A410JUW9_9BACT</name>
<dbReference type="OrthoDB" id="9767721at2"/>
<reference evidence="15 16" key="1">
    <citation type="submission" date="2019-01" db="EMBL/GenBank/DDBJ databases">
        <title>Geovibrio thiophilus DSM 11263, complete genome.</title>
        <authorList>
            <person name="Spring S."/>
            <person name="Bunk B."/>
            <person name="Sproer C."/>
        </authorList>
    </citation>
    <scope>NUCLEOTIDE SEQUENCE [LARGE SCALE GENOMIC DNA]</scope>
    <source>
        <strain evidence="15 16">DSM 11263</strain>
    </source>
</reference>
<dbReference type="InterPro" id="IPR037041">
    <property type="entry name" value="Trigger_fac_C_sf"/>
</dbReference>
<evidence type="ECO:0000256" key="8">
    <source>
        <dbReference type="ARBA" id="ARBA00023235"/>
    </source>
</evidence>
<dbReference type="InterPro" id="IPR027304">
    <property type="entry name" value="Trigger_fact/SurA_dom_sf"/>
</dbReference>
<protein>
    <recommendedName>
        <fullName evidence="4 11">Trigger factor</fullName>
        <shortName evidence="11">TF</shortName>
        <ecNumber evidence="3 11">5.2.1.8</ecNumber>
    </recommendedName>
    <alternativeName>
        <fullName evidence="10 11">PPIase</fullName>
    </alternativeName>
</protein>
<feature type="domain" description="PPIase FKBP-type" evidence="14">
    <location>
        <begin position="162"/>
        <end position="224"/>
    </location>
</feature>
<dbReference type="PANTHER" id="PTHR30560:SF3">
    <property type="entry name" value="TRIGGER FACTOR-LIKE PROTEIN TIG, CHLOROPLASTIC"/>
    <property type="match status" value="1"/>
</dbReference>
<evidence type="ECO:0000256" key="6">
    <source>
        <dbReference type="ARBA" id="ARBA00023110"/>
    </source>
</evidence>
<evidence type="ECO:0000256" key="13">
    <source>
        <dbReference type="RuleBase" id="RU003914"/>
    </source>
</evidence>
<dbReference type="PIRSF" id="PIRSF003095">
    <property type="entry name" value="Trigger_factor"/>
    <property type="match status" value="1"/>
</dbReference>
<dbReference type="EMBL" id="CP035108">
    <property type="protein sequence ID" value="QAR31871.1"/>
    <property type="molecule type" value="Genomic_DNA"/>
</dbReference>
<dbReference type="EC" id="5.2.1.8" evidence="3 11"/>
<dbReference type="Pfam" id="PF05697">
    <property type="entry name" value="Trigger_N"/>
    <property type="match status" value="1"/>
</dbReference>
<comment type="subcellular location">
    <subcellularLocation>
        <location evidence="11">Cytoplasm</location>
    </subcellularLocation>
    <text evidence="11">About half TF is bound to the ribosome near the polypeptide exit tunnel while the other half is free in the cytoplasm.</text>
</comment>
<dbReference type="GO" id="GO:0003755">
    <property type="term" value="F:peptidyl-prolyl cis-trans isomerase activity"/>
    <property type="evidence" value="ECO:0007669"/>
    <property type="project" value="UniProtKB-UniRule"/>
</dbReference>
<evidence type="ECO:0000259" key="14">
    <source>
        <dbReference type="PROSITE" id="PS50059"/>
    </source>
</evidence>
<accession>A0A410JUW9</accession>
<dbReference type="GO" id="GO:0044183">
    <property type="term" value="F:protein folding chaperone"/>
    <property type="evidence" value="ECO:0007669"/>
    <property type="project" value="TreeGrafter"/>
</dbReference>
<dbReference type="RefSeq" id="WP_128465158.1">
    <property type="nucleotide sequence ID" value="NZ_CP035108.1"/>
</dbReference>
<keyword evidence="9 11" id="KW-0131">Cell cycle</keyword>
<organism evidence="15 16">
    <name type="scientific">Geovibrio thiophilus</name>
    <dbReference type="NCBI Taxonomy" id="139438"/>
    <lineage>
        <taxon>Bacteria</taxon>
        <taxon>Pseudomonadati</taxon>
        <taxon>Deferribacterota</taxon>
        <taxon>Deferribacteres</taxon>
        <taxon>Deferribacterales</taxon>
        <taxon>Geovibrionaceae</taxon>
        <taxon>Geovibrio</taxon>
    </lineage>
</organism>
<comment type="similarity">
    <text evidence="2 11 13">Belongs to the FKBP-type PPIase family. Tig subfamily.</text>
</comment>
<evidence type="ECO:0000256" key="2">
    <source>
        <dbReference type="ARBA" id="ARBA00005464"/>
    </source>
</evidence>
<evidence type="ECO:0000313" key="16">
    <source>
        <dbReference type="Proteomes" id="UP000287502"/>
    </source>
</evidence>
<evidence type="ECO:0000256" key="9">
    <source>
        <dbReference type="ARBA" id="ARBA00023306"/>
    </source>
</evidence>
<evidence type="ECO:0000256" key="4">
    <source>
        <dbReference type="ARBA" id="ARBA00016902"/>
    </source>
</evidence>
<dbReference type="Pfam" id="PF05698">
    <property type="entry name" value="Trigger_C"/>
    <property type="match status" value="1"/>
</dbReference>
<evidence type="ECO:0000256" key="11">
    <source>
        <dbReference type="HAMAP-Rule" id="MF_00303"/>
    </source>
</evidence>
<dbReference type="AlphaFoldDB" id="A0A410JUW9"/>
<evidence type="ECO:0000256" key="5">
    <source>
        <dbReference type="ARBA" id="ARBA00022618"/>
    </source>
</evidence>
<keyword evidence="7 11" id="KW-0143">Chaperone</keyword>
<keyword evidence="16" id="KW-1185">Reference proteome</keyword>
<dbReference type="InterPro" id="IPR036611">
    <property type="entry name" value="Trigger_fac_ribosome-bd_sf"/>
</dbReference>
<evidence type="ECO:0000256" key="7">
    <source>
        <dbReference type="ARBA" id="ARBA00023186"/>
    </source>
</evidence>
<keyword evidence="6 11" id="KW-0697">Rotamase</keyword>
<dbReference type="NCBIfam" id="TIGR00115">
    <property type="entry name" value="tig"/>
    <property type="match status" value="1"/>
</dbReference>
<dbReference type="Gene3D" id="3.10.50.40">
    <property type="match status" value="1"/>
</dbReference>
<dbReference type="Proteomes" id="UP000287502">
    <property type="component" value="Chromosome"/>
</dbReference>
<evidence type="ECO:0000256" key="12">
    <source>
        <dbReference type="PROSITE-ProRule" id="PRU00277"/>
    </source>
</evidence>
<dbReference type="Gene3D" id="3.30.70.1050">
    <property type="entry name" value="Trigger factor ribosome-binding domain"/>
    <property type="match status" value="1"/>
</dbReference>
<dbReference type="PROSITE" id="PS50059">
    <property type="entry name" value="FKBP_PPIASE"/>
    <property type="match status" value="1"/>
</dbReference>
<dbReference type="FunFam" id="3.10.50.40:FF:000001">
    <property type="entry name" value="Trigger factor"/>
    <property type="match status" value="1"/>
</dbReference>
<dbReference type="GO" id="GO:0051301">
    <property type="term" value="P:cell division"/>
    <property type="evidence" value="ECO:0007669"/>
    <property type="project" value="UniProtKB-KW"/>
</dbReference>
<comment type="function">
    <text evidence="11">Involved in protein export. Acts as a chaperone by maintaining the newly synthesized protein in an open conformation. Functions as a peptidyl-prolyl cis-trans isomerase.</text>
</comment>
<dbReference type="Gene3D" id="1.10.3120.10">
    <property type="entry name" value="Trigger factor, C-terminal domain"/>
    <property type="match status" value="1"/>
</dbReference>
<dbReference type="GO" id="GO:0043022">
    <property type="term" value="F:ribosome binding"/>
    <property type="evidence" value="ECO:0007669"/>
    <property type="project" value="TreeGrafter"/>
</dbReference>
<dbReference type="PANTHER" id="PTHR30560">
    <property type="entry name" value="TRIGGER FACTOR CHAPERONE AND PEPTIDYL-PROLYL CIS/TRANS ISOMERASE"/>
    <property type="match status" value="1"/>
</dbReference>
<dbReference type="InterPro" id="IPR001179">
    <property type="entry name" value="PPIase_FKBP_dom"/>
</dbReference>
<dbReference type="InterPro" id="IPR008881">
    <property type="entry name" value="Trigger_fac_ribosome-bd_bac"/>
</dbReference>
<dbReference type="KEGG" id="gtl:EP073_00155"/>
<keyword evidence="8 11" id="KW-0413">Isomerase</keyword>
<dbReference type="GO" id="GO:0015031">
    <property type="term" value="P:protein transport"/>
    <property type="evidence" value="ECO:0007669"/>
    <property type="project" value="UniProtKB-UniRule"/>
</dbReference>
<evidence type="ECO:0000256" key="10">
    <source>
        <dbReference type="ARBA" id="ARBA00029986"/>
    </source>
</evidence>
<dbReference type="SUPFAM" id="SSF109998">
    <property type="entry name" value="Triger factor/SurA peptide-binding domain-like"/>
    <property type="match status" value="1"/>
</dbReference>
<dbReference type="InterPro" id="IPR046357">
    <property type="entry name" value="PPIase_dom_sf"/>
</dbReference>
<dbReference type="SUPFAM" id="SSF102735">
    <property type="entry name" value="Trigger factor ribosome-binding domain"/>
    <property type="match status" value="1"/>
</dbReference>
<comment type="domain">
    <text evidence="11">Consists of 3 domains; the N-terminus binds the ribosome, the middle domain has PPIase activity, while the C-terminus has intrinsic chaperone activity on its own.</text>
</comment>
<dbReference type="HAMAP" id="MF_00303">
    <property type="entry name" value="Trigger_factor_Tig"/>
    <property type="match status" value="1"/>
</dbReference>
<dbReference type="GO" id="GO:0043335">
    <property type="term" value="P:protein unfolding"/>
    <property type="evidence" value="ECO:0007669"/>
    <property type="project" value="TreeGrafter"/>
</dbReference>
<gene>
    <name evidence="11 15" type="primary">tig</name>
    <name evidence="15" type="ORF">EP073_00155</name>
</gene>
<dbReference type="InterPro" id="IPR005215">
    <property type="entry name" value="Trig_fac"/>
</dbReference>
<proteinExistence type="inferred from homology"/>
<dbReference type="GO" id="GO:0005737">
    <property type="term" value="C:cytoplasm"/>
    <property type="evidence" value="ECO:0007669"/>
    <property type="project" value="UniProtKB-SubCell"/>
</dbReference>
<keyword evidence="11" id="KW-0963">Cytoplasm</keyword>
<evidence type="ECO:0000256" key="1">
    <source>
        <dbReference type="ARBA" id="ARBA00000971"/>
    </source>
</evidence>
<dbReference type="SUPFAM" id="SSF54534">
    <property type="entry name" value="FKBP-like"/>
    <property type="match status" value="1"/>
</dbReference>
<evidence type="ECO:0000313" key="15">
    <source>
        <dbReference type="EMBL" id="QAR31871.1"/>
    </source>
</evidence>
<keyword evidence="5 11" id="KW-0132">Cell division</keyword>
<dbReference type="InterPro" id="IPR008880">
    <property type="entry name" value="Trigger_fac_C"/>
</dbReference>
<evidence type="ECO:0000256" key="3">
    <source>
        <dbReference type="ARBA" id="ARBA00013194"/>
    </source>
</evidence>
<dbReference type="GO" id="GO:0051083">
    <property type="term" value="P:'de novo' cotranslational protein folding"/>
    <property type="evidence" value="ECO:0007669"/>
    <property type="project" value="TreeGrafter"/>
</dbReference>
<comment type="catalytic activity">
    <reaction evidence="1 11 12">
        <text>[protein]-peptidylproline (omega=180) = [protein]-peptidylproline (omega=0)</text>
        <dbReference type="Rhea" id="RHEA:16237"/>
        <dbReference type="Rhea" id="RHEA-COMP:10747"/>
        <dbReference type="Rhea" id="RHEA-COMP:10748"/>
        <dbReference type="ChEBI" id="CHEBI:83833"/>
        <dbReference type="ChEBI" id="CHEBI:83834"/>
        <dbReference type="EC" id="5.2.1.8"/>
    </reaction>
</comment>